<gene>
    <name evidence="1" type="ORF">Mal15_37130</name>
</gene>
<sequence length="217" mass="25889">MNKLFTLGLSHTGTRSLDRSLWLLGIRSIHWPTDKQTFKEVSSGNYRLSILEQYQSITDINTIPIYPQLDKEYPGSKFILTMRDKDAWLRSMSHVNRVDWQRYLNKSRFQVFAMTLQDELRRTGFRKALKRAWRRTRDDEAIRFIRKSTYGVLAFEDEEKLAEVYDQHHRNVLKYFENRPDDLLVINIFEGDGWEKLCPFLGKQIPDVEFPHVKSKK</sequence>
<dbReference type="Pfam" id="PF17784">
    <property type="entry name" value="Sulfotransfer_4"/>
    <property type="match status" value="1"/>
</dbReference>
<evidence type="ECO:0008006" key="3">
    <source>
        <dbReference type="Google" id="ProtNLM"/>
    </source>
</evidence>
<dbReference type="EMBL" id="CP036264">
    <property type="protein sequence ID" value="QEF99647.1"/>
    <property type="molecule type" value="Genomic_DNA"/>
</dbReference>
<dbReference type="KEGG" id="smam:Mal15_37130"/>
<reference evidence="1 2" key="1">
    <citation type="submission" date="2019-02" db="EMBL/GenBank/DDBJ databases">
        <title>Planctomycetal bacteria perform biofilm scaping via a novel small molecule.</title>
        <authorList>
            <person name="Jeske O."/>
            <person name="Boedeker C."/>
            <person name="Wiegand S."/>
            <person name="Breitling P."/>
            <person name="Kallscheuer N."/>
            <person name="Jogler M."/>
            <person name="Rohde M."/>
            <person name="Petersen J."/>
            <person name="Medema M.H."/>
            <person name="Surup F."/>
            <person name="Jogler C."/>
        </authorList>
    </citation>
    <scope>NUCLEOTIDE SEQUENCE [LARGE SCALE GENOMIC DNA]</scope>
    <source>
        <strain evidence="1 2">Mal15</strain>
    </source>
</reference>
<dbReference type="Gene3D" id="3.40.50.300">
    <property type="entry name" value="P-loop containing nucleotide triphosphate hydrolases"/>
    <property type="match status" value="1"/>
</dbReference>
<dbReference type="InterPro" id="IPR027417">
    <property type="entry name" value="P-loop_NTPase"/>
</dbReference>
<dbReference type="Proteomes" id="UP000321353">
    <property type="component" value="Chromosome"/>
</dbReference>
<dbReference type="SUPFAM" id="SSF52540">
    <property type="entry name" value="P-loop containing nucleoside triphosphate hydrolases"/>
    <property type="match status" value="1"/>
</dbReference>
<dbReference type="AlphaFoldDB" id="A0A5B9ML65"/>
<dbReference type="PANTHER" id="PTHR36978">
    <property type="entry name" value="P-LOOP CONTAINING NUCLEOTIDE TRIPHOSPHATE HYDROLASE"/>
    <property type="match status" value="1"/>
</dbReference>
<evidence type="ECO:0000313" key="2">
    <source>
        <dbReference type="Proteomes" id="UP000321353"/>
    </source>
</evidence>
<organism evidence="1 2">
    <name type="scientific">Stieleria maiorica</name>
    <dbReference type="NCBI Taxonomy" id="2795974"/>
    <lineage>
        <taxon>Bacteria</taxon>
        <taxon>Pseudomonadati</taxon>
        <taxon>Planctomycetota</taxon>
        <taxon>Planctomycetia</taxon>
        <taxon>Pirellulales</taxon>
        <taxon>Pirellulaceae</taxon>
        <taxon>Stieleria</taxon>
    </lineage>
</organism>
<proteinExistence type="predicted"/>
<name>A0A5B9ML65_9BACT</name>
<dbReference type="RefSeq" id="WP_147869011.1">
    <property type="nucleotide sequence ID" value="NZ_CP036264.1"/>
</dbReference>
<protein>
    <recommendedName>
        <fullName evidence="3">Sulfotransferase family protein</fullName>
    </recommendedName>
</protein>
<keyword evidence="2" id="KW-1185">Reference proteome</keyword>
<dbReference type="InterPro" id="IPR040632">
    <property type="entry name" value="Sulfotransfer_4"/>
</dbReference>
<evidence type="ECO:0000313" key="1">
    <source>
        <dbReference type="EMBL" id="QEF99647.1"/>
    </source>
</evidence>
<dbReference type="PANTHER" id="PTHR36978:SF4">
    <property type="entry name" value="P-LOOP CONTAINING NUCLEOSIDE TRIPHOSPHATE HYDROLASE PROTEIN"/>
    <property type="match status" value="1"/>
</dbReference>
<accession>A0A5B9ML65</accession>